<evidence type="ECO:0000256" key="11">
    <source>
        <dbReference type="ARBA" id="ARBA00032235"/>
    </source>
</evidence>
<dbReference type="PROSITE" id="PS52039">
    <property type="entry name" value="TOPO_IA_2"/>
    <property type="match status" value="1"/>
</dbReference>
<proteinExistence type="inferred from homology"/>
<dbReference type="GO" id="GO:0003917">
    <property type="term" value="F:DNA topoisomerase type I (single strand cut, ATP-independent) activity"/>
    <property type="evidence" value="ECO:0007669"/>
    <property type="project" value="UniProtKB-EC"/>
</dbReference>
<evidence type="ECO:0000256" key="7">
    <source>
        <dbReference type="ARBA" id="ARBA00023125"/>
    </source>
</evidence>
<evidence type="ECO:0000256" key="4">
    <source>
        <dbReference type="ARBA" id="ARBA00022723"/>
    </source>
</evidence>
<evidence type="ECO:0000259" key="14">
    <source>
        <dbReference type="PROSITE" id="PS52039"/>
    </source>
</evidence>
<dbReference type="PROSITE" id="PS00396">
    <property type="entry name" value="TOPO_IA_1"/>
    <property type="match status" value="1"/>
</dbReference>
<accession>A0A1E3U6T3</accession>
<evidence type="ECO:0000256" key="1">
    <source>
        <dbReference type="ARBA" id="ARBA00000213"/>
    </source>
</evidence>
<dbReference type="EMBL" id="MEHA01000043">
    <property type="protein sequence ID" value="ODR39283.1"/>
    <property type="molecule type" value="Genomic_DNA"/>
</dbReference>
<dbReference type="GO" id="GO:0046872">
    <property type="term" value="F:metal ion binding"/>
    <property type="evidence" value="ECO:0007669"/>
    <property type="project" value="UniProtKB-KW"/>
</dbReference>
<name>A0A1E3U6T3_9FIRM</name>
<keyword evidence="4" id="KW-0479">Metal-binding</keyword>
<evidence type="ECO:0000256" key="2">
    <source>
        <dbReference type="ARBA" id="ARBA00009446"/>
    </source>
</evidence>
<dbReference type="InterPro" id="IPR013497">
    <property type="entry name" value="Topo_IA_cen"/>
</dbReference>
<dbReference type="InterPro" id="IPR003601">
    <property type="entry name" value="Topo_IA_2"/>
</dbReference>
<keyword evidence="5" id="KW-0460">Magnesium</keyword>
<dbReference type="PANTHER" id="PTHR11390:SF21">
    <property type="entry name" value="DNA TOPOISOMERASE 3-ALPHA"/>
    <property type="match status" value="1"/>
</dbReference>
<dbReference type="InterPro" id="IPR013826">
    <property type="entry name" value="Topo_IA_cen_sub3"/>
</dbReference>
<evidence type="ECO:0000256" key="8">
    <source>
        <dbReference type="ARBA" id="ARBA00023235"/>
    </source>
</evidence>
<dbReference type="Gene3D" id="1.10.460.10">
    <property type="entry name" value="Topoisomerase I, domain 2"/>
    <property type="match status" value="1"/>
</dbReference>
<dbReference type="NCBIfam" id="TIGR01056">
    <property type="entry name" value="topB"/>
    <property type="match status" value="1"/>
</dbReference>
<dbReference type="OrthoDB" id="9803554at2"/>
<reference evidence="15 16" key="1">
    <citation type="submission" date="2016-08" db="EMBL/GenBank/DDBJ databases">
        <authorList>
            <person name="Seilhamer J.J."/>
        </authorList>
    </citation>
    <scope>NUCLEOTIDE SEQUENCE [LARGE SCALE GENOMIC DNA]</scope>
    <source>
        <strain evidence="15 16">NML150140-1</strain>
    </source>
</reference>
<dbReference type="Gene3D" id="3.40.50.140">
    <property type="match status" value="1"/>
</dbReference>
<dbReference type="Gene3D" id="2.70.20.10">
    <property type="entry name" value="Topoisomerase I, domain 3"/>
    <property type="match status" value="1"/>
</dbReference>
<evidence type="ECO:0000256" key="10">
    <source>
        <dbReference type="ARBA" id="ARBA00031985"/>
    </source>
</evidence>
<dbReference type="InterPro" id="IPR034144">
    <property type="entry name" value="TOPRIM_TopoIII"/>
</dbReference>
<dbReference type="CDD" id="cd03362">
    <property type="entry name" value="TOPRIM_TopoIA_TopoIII"/>
    <property type="match status" value="1"/>
</dbReference>
<dbReference type="GO" id="GO:0006310">
    <property type="term" value="P:DNA recombination"/>
    <property type="evidence" value="ECO:0007669"/>
    <property type="project" value="TreeGrafter"/>
</dbReference>
<dbReference type="InterPro" id="IPR013824">
    <property type="entry name" value="Topo_IA_cen_sub1"/>
</dbReference>
<dbReference type="NCBIfam" id="NF005829">
    <property type="entry name" value="PRK07726.1"/>
    <property type="match status" value="1"/>
</dbReference>
<dbReference type="SMART" id="SM00437">
    <property type="entry name" value="TOP1Ac"/>
    <property type="match status" value="1"/>
</dbReference>
<evidence type="ECO:0000256" key="5">
    <source>
        <dbReference type="ARBA" id="ARBA00022842"/>
    </source>
</evidence>
<dbReference type="InterPro" id="IPR023405">
    <property type="entry name" value="Topo_IA_core_domain"/>
</dbReference>
<dbReference type="Proteomes" id="UP000094271">
    <property type="component" value="Unassembled WGS sequence"/>
</dbReference>
<evidence type="ECO:0000313" key="16">
    <source>
        <dbReference type="Proteomes" id="UP000094271"/>
    </source>
</evidence>
<organism evidence="15 16">
    <name type="scientific">Eisenbergiella tayi</name>
    <dbReference type="NCBI Taxonomy" id="1432052"/>
    <lineage>
        <taxon>Bacteria</taxon>
        <taxon>Bacillati</taxon>
        <taxon>Bacillota</taxon>
        <taxon>Clostridia</taxon>
        <taxon>Lachnospirales</taxon>
        <taxon>Lachnospiraceae</taxon>
        <taxon>Eisenbergiella</taxon>
    </lineage>
</organism>
<dbReference type="PROSITE" id="PS50880">
    <property type="entry name" value="TOPRIM"/>
    <property type="match status" value="1"/>
</dbReference>
<dbReference type="SMART" id="SM00436">
    <property type="entry name" value="TOP1Bc"/>
    <property type="match status" value="1"/>
</dbReference>
<comment type="similarity">
    <text evidence="2">Belongs to the type IA topoisomerase family.</text>
</comment>
<gene>
    <name evidence="15" type="ORF">BEI59_33175</name>
</gene>
<dbReference type="InterPro" id="IPR005738">
    <property type="entry name" value="TopoIII"/>
</dbReference>
<dbReference type="Pfam" id="PF01751">
    <property type="entry name" value="Toprim"/>
    <property type="match status" value="1"/>
</dbReference>
<feature type="domain" description="Topo IA-type catalytic" evidence="14">
    <location>
        <begin position="153"/>
        <end position="592"/>
    </location>
</feature>
<evidence type="ECO:0000256" key="12">
    <source>
        <dbReference type="ARBA" id="ARBA00032877"/>
    </source>
</evidence>
<evidence type="ECO:0000256" key="9">
    <source>
        <dbReference type="ARBA" id="ARBA00030003"/>
    </source>
</evidence>
<dbReference type="InterPro" id="IPR023406">
    <property type="entry name" value="Topo_IA_AS"/>
</dbReference>
<protein>
    <recommendedName>
        <fullName evidence="3">DNA topoisomerase</fullName>
        <ecNumber evidence="3">5.6.2.1</ecNumber>
    </recommendedName>
    <alternativeName>
        <fullName evidence="12">Omega-protein</fullName>
    </alternativeName>
    <alternativeName>
        <fullName evidence="11">Relaxing enzyme</fullName>
    </alternativeName>
    <alternativeName>
        <fullName evidence="9">Swivelase</fullName>
    </alternativeName>
    <alternativeName>
        <fullName evidence="10">Untwisting enzyme</fullName>
    </alternativeName>
</protein>
<dbReference type="AlphaFoldDB" id="A0A1E3U6T3"/>
<evidence type="ECO:0000313" key="15">
    <source>
        <dbReference type="EMBL" id="ODR39283.1"/>
    </source>
</evidence>
<dbReference type="InterPro" id="IPR013825">
    <property type="entry name" value="Topo_IA_cen_sub2"/>
</dbReference>
<evidence type="ECO:0000256" key="3">
    <source>
        <dbReference type="ARBA" id="ARBA00012891"/>
    </source>
</evidence>
<dbReference type="CDD" id="cd00186">
    <property type="entry name" value="TOP1Ac"/>
    <property type="match status" value="1"/>
</dbReference>
<dbReference type="InterPro" id="IPR003602">
    <property type="entry name" value="Topo_IA_DNA-bd_dom"/>
</dbReference>
<dbReference type="GO" id="GO:0006281">
    <property type="term" value="P:DNA repair"/>
    <property type="evidence" value="ECO:0007669"/>
    <property type="project" value="TreeGrafter"/>
</dbReference>
<dbReference type="InterPro" id="IPR006171">
    <property type="entry name" value="TOPRIM_dom"/>
</dbReference>
<evidence type="ECO:0000259" key="13">
    <source>
        <dbReference type="PROSITE" id="PS50880"/>
    </source>
</evidence>
<keyword evidence="6" id="KW-0799">Topoisomerase</keyword>
<dbReference type="Pfam" id="PF01131">
    <property type="entry name" value="Topoisom_bac"/>
    <property type="match status" value="1"/>
</dbReference>
<comment type="caution">
    <text evidence="15">The sequence shown here is derived from an EMBL/GenBank/DDBJ whole genome shotgun (WGS) entry which is preliminary data.</text>
</comment>
<dbReference type="RefSeq" id="WP_069432362.1">
    <property type="nucleotide sequence ID" value="NZ_MEHA01000043.1"/>
</dbReference>
<dbReference type="GO" id="GO:0043597">
    <property type="term" value="C:cytoplasmic replication fork"/>
    <property type="evidence" value="ECO:0007669"/>
    <property type="project" value="TreeGrafter"/>
</dbReference>
<keyword evidence="8 15" id="KW-0413">Isomerase</keyword>
<dbReference type="SMART" id="SM00493">
    <property type="entry name" value="TOPRIM"/>
    <property type="match status" value="1"/>
</dbReference>
<comment type="catalytic activity">
    <reaction evidence="1">
        <text>ATP-independent breakage of single-stranded DNA, followed by passage and rejoining.</text>
        <dbReference type="EC" id="5.6.2.1"/>
    </reaction>
</comment>
<sequence>MSYKLVIAEKPSVAQSIAKVIGADKREDGYLEGNGYIVSWCVGHLVELASPESYDEKYEKWRYEDLPILPSEWNYQIAEATRKQFGILKKLIEREDVTGLVEATDAGREGELIFRLVYDQAKCKKPFERLWISSMEDQAISDGFSHLKNGREYDDLYRAALCRERADWIVGMNATRLFSTLYGQTLNVGRVMTPTLAMIVQREAEIDGFKPEPIYRLSISCGGITALSDRFEKKQDAENILNVLKEQKAAQVTKIDPTDKQEKAPQLYSLTALQRDANRFLGFTAQQTLDYTQSLYEKKLVTYPRTDSRFLTEDMENMIPDLAGKMAAKFGYTRKMAVYPKQVINNSKVSDHHAIIPTVNVADAEFGELPFGEQKVLSLITARLLSALGNPAVRNEVDVEFTCADTVFRAKAKNIREKGWRDIQEWIMGGSAESTDSENDRKEKSENADMLACIATLTNGKSYPLQNPKMEEGKTTPKKHFTEDSLLSAMERAGADEMPDEVERKGIGTSATRAATIEKLVRIGFVERKGNKKTKYLLPTHKGVALITVMPEQIQSPSMTAEWEQKLLDVEKGAFRDAEFMNEIEGMITELVRTYKIIEDAEALMHPVLEEIGTCPCCGRHVVERQKGYSCENRQCNFVLWKQNRFFEALGKKMTKPVAIKLLSDGKVALKGCKSKKTGKTYDTTVIMTVDEKQRAVFELNFEKGADKYGKSKNKKD</sequence>
<dbReference type="EC" id="5.6.2.1" evidence="3"/>
<feature type="domain" description="Toprim" evidence="13">
    <location>
        <begin position="3"/>
        <end position="136"/>
    </location>
</feature>
<dbReference type="GO" id="GO:0006265">
    <property type="term" value="P:DNA topological change"/>
    <property type="evidence" value="ECO:0007669"/>
    <property type="project" value="InterPro"/>
</dbReference>
<keyword evidence="7" id="KW-0238">DNA-binding</keyword>
<dbReference type="PANTHER" id="PTHR11390">
    <property type="entry name" value="PROKARYOTIC DNA TOPOISOMERASE"/>
    <property type="match status" value="1"/>
</dbReference>
<dbReference type="Gene3D" id="1.10.290.10">
    <property type="entry name" value="Topoisomerase I, domain 4"/>
    <property type="match status" value="1"/>
</dbReference>
<dbReference type="PRINTS" id="PR00417">
    <property type="entry name" value="PRTPISMRASEI"/>
</dbReference>
<dbReference type="InterPro" id="IPR000380">
    <property type="entry name" value="Topo_IA"/>
</dbReference>
<evidence type="ECO:0000256" key="6">
    <source>
        <dbReference type="ARBA" id="ARBA00023029"/>
    </source>
</evidence>
<dbReference type="GO" id="GO:0003677">
    <property type="term" value="F:DNA binding"/>
    <property type="evidence" value="ECO:0007669"/>
    <property type="project" value="UniProtKB-KW"/>
</dbReference>
<dbReference type="SUPFAM" id="SSF56712">
    <property type="entry name" value="Prokaryotic type I DNA topoisomerase"/>
    <property type="match status" value="1"/>
</dbReference>